<dbReference type="Proteomes" id="UP000254124">
    <property type="component" value="Unassembled WGS sequence"/>
</dbReference>
<evidence type="ECO:0000313" key="1">
    <source>
        <dbReference type="EMBL" id="SUG15358.1"/>
    </source>
</evidence>
<gene>
    <name evidence="1" type="ORF">NCTC7295_03019</name>
</gene>
<protein>
    <submittedName>
        <fullName evidence="1">Uncharacterized protein</fullName>
    </submittedName>
</protein>
<proteinExistence type="predicted"/>
<organism evidence="1 2">
    <name type="scientific">Salmonella enterica subsp. arizonae</name>
    <dbReference type="NCBI Taxonomy" id="59203"/>
    <lineage>
        <taxon>Bacteria</taxon>
        <taxon>Pseudomonadati</taxon>
        <taxon>Pseudomonadota</taxon>
        <taxon>Gammaproteobacteria</taxon>
        <taxon>Enterobacterales</taxon>
        <taxon>Enterobacteriaceae</taxon>
        <taxon>Salmonella</taxon>
    </lineage>
</organism>
<name>A0A379S7M3_SALER</name>
<sequence length="50" mass="5633">MPQAFRSFMLAGILWIQMTAGSFCRNSFAIFNRGLAATFGMNVKTMLARR</sequence>
<dbReference type="EMBL" id="UGWZ01000001">
    <property type="protein sequence ID" value="SUG15358.1"/>
    <property type="molecule type" value="Genomic_DNA"/>
</dbReference>
<reference evidence="1 2" key="1">
    <citation type="submission" date="2018-06" db="EMBL/GenBank/DDBJ databases">
        <authorList>
            <consortium name="Pathogen Informatics"/>
            <person name="Doyle S."/>
        </authorList>
    </citation>
    <scope>NUCLEOTIDE SEQUENCE [LARGE SCALE GENOMIC DNA]</scope>
    <source>
        <strain evidence="1 2">NCTC7295</strain>
    </source>
</reference>
<evidence type="ECO:0000313" key="2">
    <source>
        <dbReference type="Proteomes" id="UP000254124"/>
    </source>
</evidence>
<dbReference type="AlphaFoldDB" id="A0A379S7M3"/>
<accession>A0A379S7M3</accession>